<dbReference type="InterPro" id="IPR003343">
    <property type="entry name" value="Big_2"/>
</dbReference>
<evidence type="ECO:0000259" key="1">
    <source>
        <dbReference type="SMART" id="SM00635"/>
    </source>
</evidence>
<proteinExistence type="predicted"/>
<dbReference type="SMART" id="SM00635">
    <property type="entry name" value="BID_2"/>
    <property type="match status" value="2"/>
</dbReference>
<reference evidence="2 3" key="1">
    <citation type="submission" date="2020-01" db="EMBL/GenBank/DDBJ databases">
        <title>Genome analysis of Anaerocolumna sp. CBA3638.</title>
        <authorList>
            <person name="Kim J."/>
            <person name="Roh S.W."/>
        </authorList>
    </citation>
    <scope>NUCLEOTIDE SEQUENCE [LARGE SCALE GENOMIC DNA]</scope>
    <source>
        <strain evidence="2 3">CBA3638</strain>
    </source>
</reference>
<dbReference type="Proteomes" id="UP000464314">
    <property type="component" value="Chromosome"/>
</dbReference>
<gene>
    <name evidence="2" type="ORF">Ana3638_11940</name>
</gene>
<organism evidence="2 3">
    <name type="scientific">Anaerocolumna sedimenticola</name>
    <dbReference type="NCBI Taxonomy" id="2696063"/>
    <lineage>
        <taxon>Bacteria</taxon>
        <taxon>Bacillati</taxon>
        <taxon>Bacillota</taxon>
        <taxon>Clostridia</taxon>
        <taxon>Lachnospirales</taxon>
        <taxon>Lachnospiraceae</taxon>
        <taxon>Anaerocolumna</taxon>
    </lineage>
</organism>
<name>A0A6P1TNL0_9FIRM</name>
<dbReference type="Gene3D" id="2.60.40.1080">
    <property type="match status" value="2"/>
</dbReference>
<dbReference type="InterPro" id="IPR008964">
    <property type="entry name" value="Invasin/intimin_cell_adhesion"/>
</dbReference>
<dbReference type="SUPFAM" id="SSF49373">
    <property type="entry name" value="Invasin/intimin cell-adhesion fragments"/>
    <property type="match status" value="2"/>
</dbReference>
<protein>
    <recommendedName>
        <fullName evidence="1">BIG2 domain-containing protein</fullName>
    </recommendedName>
</protein>
<feature type="domain" description="BIG2" evidence="1">
    <location>
        <begin position="231"/>
        <end position="306"/>
    </location>
</feature>
<dbReference type="EMBL" id="CP048000">
    <property type="protein sequence ID" value="QHQ61396.1"/>
    <property type="molecule type" value="Genomic_DNA"/>
</dbReference>
<keyword evidence="3" id="KW-1185">Reference proteome</keyword>
<sequence>MKNIKLISIISLLISIIIIPIHVFAQEHKSFTIESISNSDYELSFGILNNLPGADDYDACTGKELNRYIFRGGKAYKDGVIVYGQYEWENPDYVIKDGEQTVTMLFKSDSGEIVKAELVLYGVKWENPYADGPSEPTTDPATVEEQPTITKPSLTASSIALDKSSTYDININDKVSGTYAWTSSNPKVAKVNSKNGFVTAVSDGTAKITCKITASDGQVYTLVSTVTVGVDDNLPILTDDVIDLNAGNQYDLGVENQIAGSKYRYRSSNRSIATVNVANGIITAKGVGKANVYCTITTPDKQVIVLKCEVNVNK</sequence>
<evidence type="ECO:0000313" key="2">
    <source>
        <dbReference type="EMBL" id="QHQ61396.1"/>
    </source>
</evidence>
<dbReference type="KEGG" id="anr:Ana3638_11940"/>
<dbReference type="RefSeq" id="WP_161838221.1">
    <property type="nucleotide sequence ID" value="NZ_CP048000.1"/>
</dbReference>
<dbReference type="Pfam" id="PF02368">
    <property type="entry name" value="Big_2"/>
    <property type="match status" value="2"/>
</dbReference>
<accession>A0A6P1TNL0</accession>
<feature type="domain" description="BIG2" evidence="1">
    <location>
        <begin position="148"/>
        <end position="222"/>
    </location>
</feature>
<dbReference type="AlphaFoldDB" id="A0A6P1TNL0"/>
<evidence type="ECO:0000313" key="3">
    <source>
        <dbReference type="Proteomes" id="UP000464314"/>
    </source>
</evidence>